<dbReference type="Proteomes" id="UP000504618">
    <property type="component" value="Unplaced"/>
</dbReference>
<dbReference type="AlphaFoldDB" id="A0A6J1QHA3"/>
<accession>A0A6J1QHA3</accession>
<feature type="compositionally biased region" description="Basic and acidic residues" evidence="1">
    <location>
        <begin position="21"/>
        <end position="37"/>
    </location>
</feature>
<sequence length="634" mass="71999">MNCDKMSANNDECNNETDILNQKDSRRRNVDKSLSHGDINKTINCNDEYTNNENDENDANYSNSDCQKNILMPMSCIYTSNIRDSDDKNTTTNETKNCSPKCNSLNSVDLLRDAHDETITTIHSNEGSGGNDETGISIQDFFTEECDMMLPVIAISDINSNLYGVNVINQRDINTESENIEVSISSAYNGCAFNNVDKCVKRLTFSTTEEPSVDAGNVCALPTCQDNTNPEIVDVSISNDNDNDEDADYTPSEHSSLDSESPQNHAPIVNQTTTSISSFDTSNTNVVGTSACNDEVMYVENSNTKSRKRYYCTFCMKPQAQLPRHLETVHRDEPEVKKFAVLSKKDPERKKIIDGIRKAGTFKFNTNPEFNTGQLIVCRRPNKKANKAATDFIACVKCKDFFAKSSIRHHSRVCIKKDFRKNKTIMIMGRQITGRIHPLANETLRKTVFPVMRDDLVTRIIRYDKLLILYGNKLCVKYKAQHQHDMIRARLRLLGRFLLVLKEINKKIEDFQSIYYPQIYDDCISAINEVAGYDNEKQLYATPAVAANLSTLIKHIGNLLVMECIKKQDEEKKKLVKDFLKLLVVDIGTSVNRTVFETQSAHKRHKKVNLPSLEDIKKLHSYLVKRRTEAYAQK</sequence>
<dbReference type="OrthoDB" id="7698383at2759"/>
<organism evidence="2 3">
    <name type="scientific">Temnothorax curvispinosus</name>
    <dbReference type="NCBI Taxonomy" id="300111"/>
    <lineage>
        <taxon>Eukaryota</taxon>
        <taxon>Metazoa</taxon>
        <taxon>Ecdysozoa</taxon>
        <taxon>Arthropoda</taxon>
        <taxon>Hexapoda</taxon>
        <taxon>Insecta</taxon>
        <taxon>Pterygota</taxon>
        <taxon>Neoptera</taxon>
        <taxon>Endopterygota</taxon>
        <taxon>Hymenoptera</taxon>
        <taxon>Apocrita</taxon>
        <taxon>Aculeata</taxon>
        <taxon>Formicoidea</taxon>
        <taxon>Formicidae</taxon>
        <taxon>Myrmicinae</taxon>
        <taxon>Temnothorax</taxon>
    </lineage>
</organism>
<reference evidence="3" key="1">
    <citation type="submission" date="2025-08" db="UniProtKB">
        <authorList>
            <consortium name="RefSeq"/>
        </authorList>
    </citation>
    <scope>IDENTIFICATION</scope>
    <source>
        <tissue evidence="3">Whole body</tissue>
    </source>
</reference>
<evidence type="ECO:0000313" key="2">
    <source>
        <dbReference type="Proteomes" id="UP000504618"/>
    </source>
</evidence>
<dbReference type="PANTHER" id="PTHR33480:SF1">
    <property type="entry name" value="TYR RECOMBINASE DOMAIN-CONTAINING PROTEIN"/>
    <property type="match status" value="1"/>
</dbReference>
<evidence type="ECO:0000313" key="3">
    <source>
        <dbReference type="RefSeq" id="XP_024881764.1"/>
    </source>
</evidence>
<gene>
    <name evidence="3" type="primary">LOC112460995</name>
</gene>
<feature type="region of interest" description="Disordered" evidence="1">
    <location>
        <begin position="230"/>
        <end position="267"/>
    </location>
</feature>
<dbReference type="GeneID" id="112460995"/>
<feature type="compositionally biased region" description="Polar residues" evidence="1">
    <location>
        <begin position="252"/>
        <end position="267"/>
    </location>
</feature>
<evidence type="ECO:0000256" key="1">
    <source>
        <dbReference type="SAM" id="MobiDB-lite"/>
    </source>
</evidence>
<name>A0A6J1QHA3_9HYME</name>
<dbReference type="PANTHER" id="PTHR33480">
    <property type="entry name" value="SET DOMAIN-CONTAINING PROTEIN-RELATED"/>
    <property type="match status" value="1"/>
</dbReference>
<protein>
    <submittedName>
        <fullName evidence="3">Uncharacterized protein LOC112460995</fullName>
    </submittedName>
</protein>
<feature type="compositionally biased region" description="Polar residues" evidence="1">
    <location>
        <begin position="7"/>
        <end position="20"/>
    </location>
</feature>
<feature type="region of interest" description="Disordered" evidence="1">
    <location>
        <begin position="1"/>
        <end position="37"/>
    </location>
</feature>
<keyword evidence="2" id="KW-1185">Reference proteome</keyword>
<proteinExistence type="predicted"/>
<dbReference type="RefSeq" id="XP_024881764.1">
    <property type="nucleotide sequence ID" value="XM_025025996.1"/>
</dbReference>